<accession>A0ACB9K9R5</accession>
<protein>
    <submittedName>
        <fullName evidence="1">Uncharacterized protein</fullName>
    </submittedName>
</protein>
<evidence type="ECO:0000313" key="2">
    <source>
        <dbReference type="Proteomes" id="UP001056120"/>
    </source>
</evidence>
<dbReference type="EMBL" id="CM042018">
    <property type="protein sequence ID" value="KAI3828968.1"/>
    <property type="molecule type" value="Genomic_DNA"/>
</dbReference>
<keyword evidence="2" id="KW-1185">Reference proteome</keyword>
<proteinExistence type="predicted"/>
<comment type="caution">
    <text evidence="1">The sequence shown here is derived from an EMBL/GenBank/DDBJ whole genome shotgun (WGS) entry which is preliminary data.</text>
</comment>
<reference evidence="1 2" key="2">
    <citation type="journal article" date="2022" name="Mol. Ecol. Resour.">
        <title>The genomes of chicory, endive, great burdock and yacon provide insights into Asteraceae paleo-polyploidization history and plant inulin production.</title>
        <authorList>
            <person name="Fan W."/>
            <person name="Wang S."/>
            <person name="Wang H."/>
            <person name="Wang A."/>
            <person name="Jiang F."/>
            <person name="Liu H."/>
            <person name="Zhao H."/>
            <person name="Xu D."/>
            <person name="Zhang Y."/>
        </authorList>
    </citation>
    <scope>NUCLEOTIDE SEQUENCE [LARGE SCALE GENOMIC DNA]</scope>
    <source>
        <strain evidence="2">cv. Yunnan</strain>
        <tissue evidence="1">Leaves</tissue>
    </source>
</reference>
<evidence type="ECO:0000313" key="1">
    <source>
        <dbReference type="EMBL" id="KAI3828968.1"/>
    </source>
</evidence>
<gene>
    <name evidence="1" type="ORF">L1987_03080</name>
</gene>
<organism evidence="1 2">
    <name type="scientific">Smallanthus sonchifolius</name>
    <dbReference type="NCBI Taxonomy" id="185202"/>
    <lineage>
        <taxon>Eukaryota</taxon>
        <taxon>Viridiplantae</taxon>
        <taxon>Streptophyta</taxon>
        <taxon>Embryophyta</taxon>
        <taxon>Tracheophyta</taxon>
        <taxon>Spermatophyta</taxon>
        <taxon>Magnoliopsida</taxon>
        <taxon>eudicotyledons</taxon>
        <taxon>Gunneridae</taxon>
        <taxon>Pentapetalae</taxon>
        <taxon>asterids</taxon>
        <taxon>campanulids</taxon>
        <taxon>Asterales</taxon>
        <taxon>Asteraceae</taxon>
        <taxon>Asteroideae</taxon>
        <taxon>Heliantheae alliance</taxon>
        <taxon>Millerieae</taxon>
        <taxon>Smallanthus</taxon>
    </lineage>
</organism>
<sequence length="211" mass="23276">MSNSESLPAGDELTTPIIILSETEEEPATPDPLLGSGSFIDPNNGGYQKASKKAEISTTPDPLLNKTMPPWLPDGWNMIFKKRTSGATEGTVDRYFIAPSGHRLRSKNEVLNFLESGSKRKKPPTQSSDDTGSAPRSKKKTSARKKVHAAFTFDFKNPPEKVSWCLSYASEDVWSPSIGDWTLPLATKQEWAAVFNHVDFLPVDYDCIAMP</sequence>
<name>A0ACB9K9R5_9ASTR</name>
<reference evidence="2" key="1">
    <citation type="journal article" date="2022" name="Mol. Ecol. Resour.">
        <title>The genomes of chicory, endive, great burdock and yacon provide insights into Asteraceae palaeo-polyploidization history and plant inulin production.</title>
        <authorList>
            <person name="Fan W."/>
            <person name="Wang S."/>
            <person name="Wang H."/>
            <person name="Wang A."/>
            <person name="Jiang F."/>
            <person name="Liu H."/>
            <person name="Zhao H."/>
            <person name="Xu D."/>
            <person name="Zhang Y."/>
        </authorList>
    </citation>
    <scope>NUCLEOTIDE SEQUENCE [LARGE SCALE GENOMIC DNA]</scope>
    <source>
        <strain evidence="2">cv. Yunnan</strain>
    </source>
</reference>
<dbReference type="Proteomes" id="UP001056120">
    <property type="component" value="Linkage Group LG01"/>
</dbReference>